<keyword evidence="6 7" id="KW-0472">Membrane</keyword>
<comment type="subcellular location">
    <subcellularLocation>
        <location evidence="1">Cell membrane</location>
        <topology evidence="1">Multi-pass membrane protein</topology>
    </subcellularLocation>
</comment>
<organism evidence="11 12">
    <name type="scientific">Sutcliffiella cohnii</name>
    <dbReference type="NCBI Taxonomy" id="33932"/>
    <lineage>
        <taxon>Bacteria</taxon>
        <taxon>Bacillati</taxon>
        <taxon>Bacillota</taxon>
        <taxon>Bacilli</taxon>
        <taxon>Bacillales</taxon>
        <taxon>Bacillaceae</taxon>
        <taxon>Sutcliffiella</taxon>
    </lineage>
</organism>
<dbReference type="PANTHER" id="PTHR43634:SF2">
    <property type="entry name" value="LOW CONDUCTANCE MECHANOSENSITIVE CHANNEL YNAI"/>
    <property type="match status" value="1"/>
</dbReference>
<keyword evidence="5 7" id="KW-1133">Transmembrane helix</keyword>
<dbReference type="SUPFAM" id="SSF82861">
    <property type="entry name" value="Mechanosensitive channel protein MscS (YggB), transmembrane region"/>
    <property type="match status" value="1"/>
</dbReference>
<dbReference type="AlphaFoldDB" id="A0A223KXR5"/>
<name>A0A223KXR5_9BACI</name>
<evidence type="ECO:0000256" key="7">
    <source>
        <dbReference type="SAM" id="Phobius"/>
    </source>
</evidence>
<dbReference type="InterPro" id="IPR011014">
    <property type="entry name" value="MscS_channel_TM-2"/>
</dbReference>
<evidence type="ECO:0000256" key="4">
    <source>
        <dbReference type="ARBA" id="ARBA00022692"/>
    </source>
</evidence>
<evidence type="ECO:0000313" key="11">
    <source>
        <dbReference type="EMBL" id="AST94285.1"/>
    </source>
</evidence>
<keyword evidence="4 7" id="KW-0812">Transmembrane</keyword>
<comment type="similarity">
    <text evidence="2">Belongs to the MscS (TC 1.A.23) family.</text>
</comment>
<feature type="transmembrane region" description="Helical" evidence="7">
    <location>
        <begin position="133"/>
        <end position="151"/>
    </location>
</feature>
<evidence type="ECO:0000256" key="2">
    <source>
        <dbReference type="ARBA" id="ARBA00008017"/>
    </source>
</evidence>
<dbReference type="PANTHER" id="PTHR43634">
    <property type="entry name" value="OW CONDUCTANCE MECHANOSENSITIVE CHANNEL"/>
    <property type="match status" value="1"/>
</dbReference>
<evidence type="ECO:0000256" key="1">
    <source>
        <dbReference type="ARBA" id="ARBA00004651"/>
    </source>
</evidence>
<evidence type="ECO:0000259" key="8">
    <source>
        <dbReference type="Pfam" id="PF00924"/>
    </source>
</evidence>
<dbReference type="InterPro" id="IPR049142">
    <property type="entry name" value="MS_channel_1st"/>
</dbReference>
<dbReference type="GO" id="GO:0055085">
    <property type="term" value="P:transmembrane transport"/>
    <property type="evidence" value="ECO:0007669"/>
    <property type="project" value="InterPro"/>
</dbReference>
<feature type="transmembrane region" description="Helical" evidence="7">
    <location>
        <begin position="95"/>
        <end position="112"/>
    </location>
</feature>
<feature type="domain" description="Mechanosensitive ion channel MscS" evidence="8">
    <location>
        <begin position="183"/>
        <end position="249"/>
    </location>
</feature>
<evidence type="ECO:0000256" key="3">
    <source>
        <dbReference type="ARBA" id="ARBA00022475"/>
    </source>
</evidence>
<evidence type="ECO:0000259" key="10">
    <source>
        <dbReference type="Pfam" id="PF21088"/>
    </source>
</evidence>
<dbReference type="KEGG" id="bcoh:BC6307_08995"/>
<dbReference type="Proteomes" id="UP000215224">
    <property type="component" value="Chromosome"/>
</dbReference>
<feature type="domain" description="Mechanosensitive ion channel transmembrane helices 2/3" evidence="10">
    <location>
        <begin position="140"/>
        <end position="181"/>
    </location>
</feature>
<dbReference type="STRING" id="1314751.GCA_001591425_04260"/>
<keyword evidence="3" id="KW-1003">Cell membrane</keyword>
<gene>
    <name evidence="11" type="ORF">BC6307_08995</name>
</gene>
<evidence type="ECO:0000256" key="6">
    <source>
        <dbReference type="ARBA" id="ARBA00023136"/>
    </source>
</evidence>
<feature type="transmembrane region" description="Helical" evidence="7">
    <location>
        <begin position="14"/>
        <end position="31"/>
    </location>
</feature>
<sequence length="366" mass="41891">METYTYEFWTDTELWTDIGISVGILLLFLLFRKLFTRYVFKLVLSLSRKVPTDIFSYIVVAFEKPIRTLFVVIGIYFALITAPFELIKLATANKILQTVIGILFTWGIFNFIPSSFKLFTSFTNRIDYQLDQIVIPFLTKVVRAILIGLALSLTLDLWGYNVSGFVAGLGLGGLAFALAAQETLKNLLGGFIIVTEKPFSIGEWIKTPSVEGTVEDITFRSTKVRTFAQAVVTVPNSVLSNEAIINWSKMGKRQIQFQLGVQYDTPREKLETVVRRIESLLQNHDDVHQETIMVRFDNFGDSSLNVFLYFFTKTTVWAEFLRVKEDINFKIMEILEEEGVQVAFPTRTLHISSMPNEEERKEYSVQ</sequence>
<dbReference type="Pfam" id="PF21088">
    <property type="entry name" value="MS_channel_1st"/>
    <property type="match status" value="1"/>
</dbReference>
<protein>
    <submittedName>
        <fullName evidence="11">Mechanosensitive ion channel protein</fullName>
    </submittedName>
</protein>
<dbReference type="SUPFAM" id="SSF82689">
    <property type="entry name" value="Mechanosensitive channel protein MscS (YggB), C-terminal domain"/>
    <property type="match status" value="1"/>
</dbReference>
<evidence type="ECO:0000313" key="12">
    <source>
        <dbReference type="Proteomes" id="UP000215224"/>
    </source>
</evidence>
<dbReference type="EMBL" id="CP018866">
    <property type="protein sequence ID" value="AST94285.1"/>
    <property type="molecule type" value="Genomic_DNA"/>
</dbReference>
<dbReference type="Gene3D" id="2.30.30.60">
    <property type="match status" value="1"/>
</dbReference>
<dbReference type="SUPFAM" id="SSF50182">
    <property type="entry name" value="Sm-like ribonucleoproteins"/>
    <property type="match status" value="1"/>
</dbReference>
<evidence type="ECO:0000256" key="5">
    <source>
        <dbReference type="ARBA" id="ARBA00022989"/>
    </source>
</evidence>
<dbReference type="InterPro" id="IPR006685">
    <property type="entry name" value="MscS_channel_2nd"/>
</dbReference>
<accession>A0A223KXR5</accession>
<dbReference type="Pfam" id="PF21082">
    <property type="entry name" value="MS_channel_3rd"/>
    <property type="match status" value="1"/>
</dbReference>
<dbReference type="InterPro" id="IPR010920">
    <property type="entry name" value="LSM_dom_sf"/>
</dbReference>
<proteinExistence type="inferred from homology"/>
<dbReference type="InterPro" id="IPR011066">
    <property type="entry name" value="MscS_channel_C_sf"/>
</dbReference>
<feature type="domain" description="Mechanosensitive ion channel MscS C-terminal" evidence="9">
    <location>
        <begin position="256"/>
        <end position="341"/>
    </location>
</feature>
<dbReference type="Gene3D" id="3.30.70.100">
    <property type="match status" value="1"/>
</dbReference>
<dbReference type="InterPro" id="IPR049278">
    <property type="entry name" value="MS_channel_C"/>
</dbReference>
<dbReference type="Pfam" id="PF00924">
    <property type="entry name" value="MS_channel_2nd"/>
    <property type="match status" value="1"/>
</dbReference>
<dbReference type="GO" id="GO:0005886">
    <property type="term" value="C:plasma membrane"/>
    <property type="evidence" value="ECO:0007669"/>
    <property type="project" value="UniProtKB-SubCell"/>
</dbReference>
<evidence type="ECO:0000259" key="9">
    <source>
        <dbReference type="Pfam" id="PF21082"/>
    </source>
</evidence>
<feature type="transmembrane region" description="Helical" evidence="7">
    <location>
        <begin position="157"/>
        <end position="179"/>
    </location>
</feature>
<dbReference type="InterPro" id="IPR023408">
    <property type="entry name" value="MscS_beta-dom_sf"/>
</dbReference>
<feature type="transmembrane region" description="Helical" evidence="7">
    <location>
        <begin position="69"/>
        <end position="89"/>
    </location>
</feature>
<dbReference type="Gene3D" id="1.10.287.1260">
    <property type="match status" value="1"/>
</dbReference>
<dbReference type="InterPro" id="IPR045042">
    <property type="entry name" value="YnaI-like"/>
</dbReference>
<reference evidence="11 12" key="1">
    <citation type="submission" date="2016-12" db="EMBL/GenBank/DDBJ databases">
        <title>The whole genome sequencing and assembly of Bacillus cohnii DSM 6307T strain.</title>
        <authorList>
            <person name="Lee Y.-J."/>
            <person name="Yi H."/>
            <person name="Bahn Y.-S."/>
            <person name="Kim J.F."/>
            <person name="Lee D.-W."/>
        </authorList>
    </citation>
    <scope>NUCLEOTIDE SEQUENCE [LARGE SCALE GENOMIC DNA]</scope>
    <source>
        <strain evidence="11 12">DSM 6307</strain>
    </source>
</reference>
<keyword evidence="12" id="KW-1185">Reference proteome</keyword>